<evidence type="ECO:0000256" key="3">
    <source>
        <dbReference type="ARBA" id="ARBA00022679"/>
    </source>
</evidence>
<evidence type="ECO:0000313" key="11">
    <source>
        <dbReference type="EMBL" id="EPY23525.1"/>
    </source>
</evidence>
<evidence type="ECO:0000313" key="12">
    <source>
        <dbReference type="Proteomes" id="UP000015354"/>
    </source>
</evidence>
<dbReference type="PANTHER" id="PTHR10631">
    <property type="entry name" value="N 2 ,N 2 -DIMETHYLGUANOSINE TRNA METHYLTRANSFERASE"/>
    <property type="match status" value="1"/>
</dbReference>
<sequence length="447" mass="48479">MARLGMNRETHGEARLALVPPDGAAAPLLQQELVDVVDLDPYGTVSPFLDNAFRCVKEGGLLLLTSTDSPILCGNFPDTCHAKYNSISYKGDHCHEMAVRLLLAAVERVANKHKKYVVPLLSLHIDFYVRCFLRVYTQPAETKLSVTKLGHQLQCTQCPAFWVRPMARARVQEKKQKRARETEAGPAPADAPVAGALPPPEAYPAPADRARQPKVTAALLEQLLQQGAGSCPVCGGAVTISGPLYAAPTQHRAFLTELLACIETREAAGQLNAYGRVKGLVQTALEELPHAPLFYDLPELASYAQARCPPTPLFVGALARLGYSCSQVHCAPAGLKTDCPPDVVMRVMLAWRAKARAEEAASQAQGAGGKEEATTTQAHPGEGRKKPQKQCLLSPLEGVDFSYEKQYDYRRQATGMCKFIPNAPGWGRSGATRARSRSTKKVLSECK</sequence>
<evidence type="ECO:0000256" key="7">
    <source>
        <dbReference type="ARBA" id="ARBA00039099"/>
    </source>
</evidence>
<evidence type="ECO:0000256" key="1">
    <source>
        <dbReference type="ARBA" id="ARBA00022555"/>
    </source>
</evidence>
<dbReference type="AlphaFoldDB" id="S9VJV8"/>
<evidence type="ECO:0000256" key="5">
    <source>
        <dbReference type="ARBA" id="ARBA00022694"/>
    </source>
</evidence>
<feature type="region of interest" description="Disordered" evidence="10">
    <location>
        <begin position="172"/>
        <end position="208"/>
    </location>
</feature>
<dbReference type="SUPFAM" id="SSF53335">
    <property type="entry name" value="S-adenosyl-L-methionine-dependent methyltransferases"/>
    <property type="match status" value="1"/>
</dbReference>
<keyword evidence="3 9" id="KW-0808">Transferase</keyword>
<dbReference type="EC" id="2.1.1.216" evidence="7 9"/>
<dbReference type="PANTHER" id="PTHR10631:SF3">
    <property type="entry name" value="TRNA (GUANINE(26)-N(2))-DIMETHYLTRANSFERASE"/>
    <property type="match status" value="1"/>
</dbReference>
<reference evidence="11 12" key="1">
    <citation type="journal article" date="2013" name="PLoS ONE">
        <title>Predicting the Proteins of Angomonas deanei, Strigomonas culicis and Their Respective Endosymbionts Reveals New Aspects of the Trypanosomatidae Family.</title>
        <authorList>
            <person name="Motta M.C."/>
            <person name="Martins A.C."/>
            <person name="de Souza S.S."/>
            <person name="Catta-Preta C.M."/>
            <person name="Silva R."/>
            <person name="Klein C.C."/>
            <person name="de Almeida L.G."/>
            <person name="de Lima Cunha O."/>
            <person name="Ciapina L.P."/>
            <person name="Brocchi M."/>
            <person name="Colabardini A.C."/>
            <person name="de Araujo Lima B."/>
            <person name="Machado C.R."/>
            <person name="de Almeida Soares C.M."/>
            <person name="Probst C.M."/>
            <person name="de Menezes C.B."/>
            <person name="Thompson C.E."/>
            <person name="Bartholomeu D.C."/>
            <person name="Gradia D.F."/>
            <person name="Pavoni D.P."/>
            <person name="Grisard E.C."/>
            <person name="Fantinatti-Garboggini F."/>
            <person name="Marchini F.K."/>
            <person name="Rodrigues-Luiz G.F."/>
            <person name="Wagner G."/>
            <person name="Goldman G.H."/>
            <person name="Fietto J.L."/>
            <person name="Elias M.C."/>
            <person name="Goldman M.H."/>
            <person name="Sagot M.F."/>
            <person name="Pereira M."/>
            <person name="Stoco P.H."/>
            <person name="de Mendonca-Neto R.P."/>
            <person name="Teixeira S.M."/>
            <person name="Maciel T.E."/>
            <person name="de Oliveira Mendes T.A."/>
            <person name="Urmenyi T.P."/>
            <person name="de Souza W."/>
            <person name="Schenkman S."/>
            <person name="de Vasconcelos A.T."/>
        </authorList>
    </citation>
    <scope>NUCLEOTIDE SEQUENCE [LARGE SCALE GENOMIC DNA]</scope>
</reference>
<dbReference type="Gene3D" id="3.40.50.150">
    <property type="entry name" value="Vaccinia Virus protein VP39"/>
    <property type="match status" value="1"/>
</dbReference>
<organism evidence="11 12">
    <name type="scientific">Strigomonas culicis</name>
    <dbReference type="NCBI Taxonomy" id="28005"/>
    <lineage>
        <taxon>Eukaryota</taxon>
        <taxon>Discoba</taxon>
        <taxon>Euglenozoa</taxon>
        <taxon>Kinetoplastea</taxon>
        <taxon>Metakinetoplastina</taxon>
        <taxon>Trypanosomatida</taxon>
        <taxon>Trypanosomatidae</taxon>
        <taxon>Strigomonadinae</taxon>
        <taxon>Strigomonas</taxon>
    </lineage>
</organism>
<evidence type="ECO:0000256" key="9">
    <source>
        <dbReference type="PROSITE-ProRule" id="PRU00958"/>
    </source>
</evidence>
<gene>
    <name evidence="11" type="ORF">STCU_07677</name>
</gene>
<dbReference type="EMBL" id="ATMH01007677">
    <property type="protein sequence ID" value="EPY23525.1"/>
    <property type="molecule type" value="Genomic_DNA"/>
</dbReference>
<evidence type="ECO:0000256" key="2">
    <source>
        <dbReference type="ARBA" id="ARBA00022603"/>
    </source>
</evidence>
<feature type="compositionally biased region" description="Low complexity" evidence="10">
    <location>
        <begin position="184"/>
        <end position="196"/>
    </location>
</feature>
<name>S9VJV8_9TRYP</name>
<comment type="catalytic activity">
    <reaction evidence="8 9">
        <text>guanosine(26) in tRNA + 2 S-adenosyl-L-methionine = N(2)-dimethylguanosine(26) in tRNA + 2 S-adenosyl-L-homocysteine + 2 H(+)</text>
        <dbReference type="Rhea" id="RHEA:43140"/>
        <dbReference type="Rhea" id="RHEA-COMP:10359"/>
        <dbReference type="Rhea" id="RHEA-COMP:10360"/>
        <dbReference type="ChEBI" id="CHEBI:15378"/>
        <dbReference type="ChEBI" id="CHEBI:57856"/>
        <dbReference type="ChEBI" id="CHEBI:59789"/>
        <dbReference type="ChEBI" id="CHEBI:74269"/>
        <dbReference type="ChEBI" id="CHEBI:74513"/>
        <dbReference type="EC" id="2.1.1.216"/>
    </reaction>
</comment>
<keyword evidence="6 9" id="KW-0694">RNA-binding</keyword>
<evidence type="ECO:0000256" key="4">
    <source>
        <dbReference type="ARBA" id="ARBA00022691"/>
    </source>
</evidence>
<comment type="similarity">
    <text evidence="9">Belongs to the class I-like SAM-binding methyltransferase superfamily. Trm1 family.</text>
</comment>
<evidence type="ECO:0000256" key="8">
    <source>
        <dbReference type="ARBA" id="ARBA00051897"/>
    </source>
</evidence>
<dbReference type="InterPro" id="IPR042296">
    <property type="entry name" value="tRNA_met_Trm1_C"/>
</dbReference>
<comment type="caution">
    <text evidence="11">The sequence shown here is derived from an EMBL/GenBank/DDBJ whole genome shotgun (WGS) entry which is preliminary data.</text>
</comment>
<dbReference type="GO" id="GO:0000049">
    <property type="term" value="F:tRNA binding"/>
    <property type="evidence" value="ECO:0007669"/>
    <property type="project" value="UniProtKB-UniRule"/>
</dbReference>
<keyword evidence="12" id="KW-1185">Reference proteome</keyword>
<dbReference type="InterPro" id="IPR002905">
    <property type="entry name" value="Trm1"/>
</dbReference>
<dbReference type="GO" id="GO:0005634">
    <property type="term" value="C:nucleus"/>
    <property type="evidence" value="ECO:0007669"/>
    <property type="project" value="TreeGrafter"/>
</dbReference>
<protein>
    <recommendedName>
        <fullName evidence="7 9">tRNA (guanine(26)-N(2))-dimethyltransferase</fullName>
        <ecNumber evidence="7 9">2.1.1.216</ecNumber>
    </recommendedName>
</protein>
<dbReference type="GO" id="GO:0160104">
    <property type="term" value="F:tRNA (guanine(26)-N2)-dimethyltransferase activity"/>
    <property type="evidence" value="ECO:0007669"/>
    <property type="project" value="UniProtKB-UniRule"/>
</dbReference>
<keyword evidence="1 9" id="KW-0820">tRNA-binding</keyword>
<keyword evidence="5 9" id="KW-0819">tRNA processing</keyword>
<proteinExistence type="inferred from homology"/>
<evidence type="ECO:0000256" key="10">
    <source>
        <dbReference type="SAM" id="MobiDB-lite"/>
    </source>
</evidence>
<dbReference type="GO" id="GO:0002940">
    <property type="term" value="P:tRNA N2-guanine methylation"/>
    <property type="evidence" value="ECO:0007669"/>
    <property type="project" value="TreeGrafter"/>
</dbReference>
<feature type="region of interest" description="Disordered" evidence="10">
    <location>
        <begin position="423"/>
        <end position="447"/>
    </location>
</feature>
<dbReference type="Gene3D" id="3.30.56.70">
    <property type="entry name" value="N2,N2-dimethylguanosine tRNA methyltransferase, C-terminal domain"/>
    <property type="match status" value="1"/>
</dbReference>
<feature type="compositionally biased region" description="Basic and acidic residues" evidence="10">
    <location>
        <begin position="172"/>
        <end position="183"/>
    </location>
</feature>
<dbReference type="Proteomes" id="UP000015354">
    <property type="component" value="Unassembled WGS sequence"/>
</dbReference>
<keyword evidence="2 9" id="KW-0489">Methyltransferase</keyword>
<dbReference type="FunFam" id="3.30.56.70:FF:000001">
    <property type="entry name" value="tRNA (guanine(26)-N(2))-dimethyltransferase"/>
    <property type="match status" value="1"/>
</dbReference>
<keyword evidence="4 9" id="KW-0949">S-adenosyl-L-methionine</keyword>
<dbReference type="OrthoDB" id="6349953at2759"/>
<dbReference type="Pfam" id="PF02005">
    <property type="entry name" value="TRM"/>
    <property type="match status" value="1"/>
</dbReference>
<dbReference type="PROSITE" id="PS51626">
    <property type="entry name" value="SAM_MT_TRM1"/>
    <property type="match status" value="1"/>
</dbReference>
<dbReference type="InterPro" id="IPR029063">
    <property type="entry name" value="SAM-dependent_MTases_sf"/>
</dbReference>
<accession>S9VJV8</accession>
<feature type="region of interest" description="Disordered" evidence="10">
    <location>
        <begin position="360"/>
        <end position="389"/>
    </location>
</feature>
<evidence type="ECO:0000256" key="6">
    <source>
        <dbReference type="ARBA" id="ARBA00022884"/>
    </source>
</evidence>